<accession>A0A1V1P3K6</accession>
<comment type="caution">
    <text evidence="3">The sequence shown here is derived from an EMBL/GenBank/DDBJ whole genome shotgun (WGS) entry which is preliminary data.</text>
</comment>
<evidence type="ECO:0000256" key="1">
    <source>
        <dbReference type="ARBA" id="ARBA00007637"/>
    </source>
</evidence>
<name>A0A1V1P3K6_9BACT</name>
<comment type="similarity">
    <text evidence="1">Belongs to the NAD(P)-dependent epimerase/dehydratase family.</text>
</comment>
<dbReference type="SUPFAM" id="SSF51735">
    <property type="entry name" value="NAD(P)-binding Rossmann-fold domains"/>
    <property type="match status" value="1"/>
</dbReference>
<evidence type="ECO:0000259" key="2">
    <source>
        <dbReference type="Pfam" id="PF01370"/>
    </source>
</evidence>
<dbReference type="EMBL" id="ATBP01000659">
    <property type="protein sequence ID" value="ETR69384.1"/>
    <property type="molecule type" value="Genomic_DNA"/>
</dbReference>
<dbReference type="Proteomes" id="UP000189670">
    <property type="component" value="Unassembled WGS sequence"/>
</dbReference>
<evidence type="ECO:0000313" key="4">
    <source>
        <dbReference type="Proteomes" id="UP000189670"/>
    </source>
</evidence>
<dbReference type="Gene3D" id="3.90.25.10">
    <property type="entry name" value="UDP-galactose 4-epimerase, domain 1"/>
    <property type="match status" value="1"/>
</dbReference>
<sequence>MITVDTTIKSVINGKRIIIAGGLGFIGSNLAHQCLKLGADVTIYDCLDPHSGGNLYNVNSIKNDISLCYMDILNFDQLASQIANKDYFINCAASTSHPFSMREPWIDLDVNSRGVINILEAIRRFNPEVKMIHLGSSTQIGKLAYSPADEKHPEFPTDIYSANKSVSEKYVLIYASAYGLRTSVIRLSNVYGPRASIHSPDFTFINYFIGQALQNKTITVFGKGLQKRNVIYIDDVISAIFKALASDKTDGHALFVVADDHFSVADI</sequence>
<dbReference type="Pfam" id="PF01370">
    <property type="entry name" value="Epimerase"/>
    <property type="match status" value="1"/>
</dbReference>
<organism evidence="3 4">
    <name type="scientific">Candidatus Magnetoglobus multicellularis str. Araruama</name>
    <dbReference type="NCBI Taxonomy" id="890399"/>
    <lineage>
        <taxon>Bacteria</taxon>
        <taxon>Pseudomonadati</taxon>
        <taxon>Thermodesulfobacteriota</taxon>
        <taxon>Desulfobacteria</taxon>
        <taxon>Desulfobacterales</taxon>
        <taxon>Desulfobacteraceae</taxon>
        <taxon>Candidatus Magnetoglobus</taxon>
    </lineage>
</organism>
<feature type="non-terminal residue" evidence="3">
    <location>
        <position position="267"/>
    </location>
</feature>
<protein>
    <submittedName>
        <fullName evidence="3">UDP-glucose 4-epimerase</fullName>
    </submittedName>
</protein>
<evidence type="ECO:0000313" key="3">
    <source>
        <dbReference type="EMBL" id="ETR69384.1"/>
    </source>
</evidence>
<proteinExistence type="inferred from homology"/>
<dbReference type="InterPro" id="IPR036291">
    <property type="entry name" value="NAD(P)-bd_dom_sf"/>
</dbReference>
<dbReference type="InterPro" id="IPR001509">
    <property type="entry name" value="Epimerase_deHydtase"/>
</dbReference>
<gene>
    <name evidence="3" type="ORF">OMM_09644</name>
</gene>
<dbReference type="AlphaFoldDB" id="A0A1V1P3K6"/>
<feature type="domain" description="NAD-dependent epimerase/dehydratase" evidence="2">
    <location>
        <begin position="17"/>
        <end position="249"/>
    </location>
</feature>
<dbReference type="PANTHER" id="PTHR43000">
    <property type="entry name" value="DTDP-D-GLUCOSE 4,6-DEHYDRATASE-RELATED"/>
    <property type="match status" value="1"/>
</dbReference>
<dbReference type="Gene3D" id="3.40.50.720">
    <property type="entry name" value="NAD(P)-binding Rossmann-like Domain"/>
    <property type="match status" value="1"/>
</dbReference>
<reference evidence="4" key="1">
    <citation type="submission" date="2012-11" db="EMBL/GenBank/DDBJ databases">
        <authorList>
            <person name="Lucero-Rivera Y.E."/>
            <person name="Tovar-Ramirez D."/>
        </authorList>
    </citation>
    <scope>NUCLEOTIDE SEQUENCE [LARGE SCALE GENOMIC DNA]</scope>
    <source>
        <strain evidence="4">Araruama</strain>
    </source>
</reference>